<dbReference type="GO" id="GO:0005524">
    <property type="term" value="F:ATP binding"/>
    <property type="evidence" value="ECO:0007669"/>
    <property type="project" value="UniProtKB-KW"/>
</dbReference>
<feature type="region of interest" description="Disordered" evidence="12">
    <location>
        <begin position="99"/>
        <end position="164"/>
    </location>
</feature>
<feature type="compositionally biased region" description="Basic and acidic residues" evidence="12">
    <location>
        <begin position="142"/>
        <end position="159"/>
    </location>
</feature>
<evidence type="ECO:0000256" key="11">
    <source>
        <dbReference type="HAMAP-Rule" id="MF_03173"/>
    </source>
</evidence>
<evidence type="ECO:0000256" key="12">
    <source>
        <dbReference type="SAM" id="MobiDB-lite"/>
    </source>
</evidence>
<feature type="binding site" evidence="11">
    <location>
        <position position="477"/>
    </location>
    <ligand>
        <name>ATP</name>
        <dbReference type="ChEBI" id="CHEBI:30616"/>
    </ligand>
</feature>
<evidence type="ECO:0000256" key="7">
    <source>
        <dbReference type="ARBA" id="ARBA00022777"/>
    </source>
</evidence>
<keyword evidence="10 11" id="KW-0539">Nucleus</keyword>
<keyword evidence="2 11" id="KW-0963">Cytoplasm</keyword>
<organism evidence="14 15">
    <name type="scientific">Aspergillus tamarii</name>
    <dbReference type="NCBI Taxonomy" id="41984"/>
    <lineage>
        <taxon>Eukaryota</taxon>
        <taxon>Fungi</taxon>
        <taxon>Dikarya</taxon>
        <taxon>Ascomycota</taxon>
        <taxon>Pezizomycotina</taxon>
        <taxon>Eurotiomycetes</taxon>
        <taxon>Eurotiomycetidae</taxon>
        <taxon>Eurotiales</taxon>
        <taxon>Aspergillaceae</taxon>
        <taxon>Aspergillus</taxon>
        <taxon>Aspergillus subgen. Circumdati</taxon>
    </lineage>
</organism>
<evidence type="ECO:0000256" key="10">
    <source>
        <dbReference type="ARBA" id="ARBA00023242"/>
    </source>
</evidence>
<evidence type="ECO:0000256" key="1">
    <source>
        <dbReference type="ARBA" id="ARBA00000582"/>
    </source>
</evidence>
<protein>
    <recommendedName>
        <fullName evidence="11">Adenylate kinase isoenzyme 6 homolog</fullName>
        <shortName evidence="11">AK6</shortName>
        <ecNumber evidence="11">2.7.4.3</ecNumber>
    </recommendedName>
    <alternativeName>
        <fullName evidence="11">Dual activity adenylate kinase/ATPase</fullName>
        <shortName evidence="11">AK/ATPase</shortName>
    </alternativeName>
</protein>
<evidence type="ECO:0000313" key="15">
    <source>
        <dbReference type="Proteomes" id="UP000326950"/>
    </source>
</evidence>
<keyword evidence="4 11" id="KW-0698">rRNA processing</keyword>
<comment type="function">
    <text evidence="11">Broad-specificity nucleoside monophosphate (NMP) kinase that catalyzes the reversible transfer of the terminal phosphate group between nucleoside triphosphates and monophosphates. Has also ATPase activity. Involved in the late cytoplasmic maturation steps of the 40S ribosomal particles, specifically 18S rRNA maturation. While NMP activity is not required for ribosome maturation, ATPase activity is. Associates transiently with small ribosomal subunit protein uS11. ATP hydrolysis breaks the interaction with uS11. May temporarily remove uS11 from the ribosome to enable a conformational change of the ribosomal RNA that is needed for the final maturation step of the small ribosomal subunit. Its NMP activity may have a role in nuclear energy homeostasis.</text>
</comment>
<sequence length="636" mass="71926">MDPARAEVLTCPFCTFPDPANNSIVEHIELYHPEFDKRFGVSGKKAIQLNKLKVSSDCRQHSSASEESGHLGRYTSCRSGCGEIVMDTELSTHLDLHLAEETTDESTSSQPELTAQTLSRPDNYEDLDNTQYLHGPFVKSQLKKEKPTQEAVREKRPRSSSDIALTVKKLGRTELGPYAHEKQMPSWLRKLLEKGVKITESNTIAPDGTLWRHRSIENETTDVVPVLVRLCEQDRSVQRAFFCSHKVHHISKMPNEGGFCGYRNIQMLISFIKECHLPGNEYFSEGIPTILQLQEMIENAWDMGFNSIGRIETGGIRGTRKYIGTPENLMGIALICIRCEASSIGGTKDMQAHDVLLMRIADYFRQACSLDTNEKVFLTNLPPIYFQHQGHSLTIIGFEIRDNGSANLLVLDPMFKPSSAVKRLRGTRAVSADPARILKGYRRGAAYLQKYKVFEILKVIMRTSPNVIITGTPGVGKTVHCQQLAQDTGLRHLSINQVAKDRDCFESYDEELETWIVDEDKLLDAVEDEMLQGGLLIDWHACDLFPKSWIDLVVVLRCPSTSLLYDRLSSRGYKQAKLQENLDAEIFGVLFEEAREAFDEEVVVELTSEKDDDVEENCRRISSWVSSWIDQNLNTN</sequence>
<dbReference type="PANTHER" id="PTHR12595:SF0">
    <property type="entry name" value="ADENYLATE KINASE ISOENZYME 6"/>
    <property type="match status" value="1"/>
</dbReference>
<dbReference type="Gene3D" id="3.90.70.130">
    <property type="match status" value="1"/>
</dbReference>
<dbReference type="Pfam" id="PF13238">
    <property type="entry name" value="AAA_18"/>
    <property type="match status" value="1"/>
</dbReference>
<keyword evidence="9 11" id="KW-0067">ATP-binding</keyword>
<dbReference type="GO" id="GO:0004017">
    <property type="term" value="F:AMP kinase activity"/>
    <property type="evidence" value="ECO:0007669"/>
    <property type="project" value="UniProtKB-UniRule"/>
</dbReference>
<dbReference type="PANTHER" id="PTHR12595">
    <property type="entry name" value="POS9-ACTIVATING FACTOR FAP7-RELATED"/>
    <property type="match status" value="1"/>
</dbReference>
<keyword evidence="5 11" id="KW-0808">Transferase</keyword>
<keyword evidence="3 11" id="KW-0690">Ribosome biogenesis</keyword>
<feature type="region of interest" description="LID" evidence="11">
    <location>
        <begin position="570"/>
        <end position="580"/>
    </location>
</feature>
<feature type="binding site" evidence="11">
    <location>
        <position position="571"/>
    </location>
    <ligand>
        <name>ATP</name>
        <dbReference type="ChEBI" id="CHEBI:30616"/>
    </ligand>
</feature>
<dbReference type="SUPFAM" id="SSF52540">
    <property type="entry name" value="P-loop containing nucleoside triphosphate hydrolases"/>
    <property type="match status" value="1"/>
</dbReference>
<keyword evidence="15" id="KW-1185">Reference proteome</keyword>
<comment type="subunit">
    <text evidence="11">Interacts with small ribosomal subunit protein uS11. Not a structural component of 43S pre-ribosomes, but transiently interacts with them by binding to uS11.</text>
</comment>
<dbReference type="InterPro" id="IPR020618">
    <property type="entry name" value="Adenyl_kinase_AK6"/>
</dbReference>
<reference evidence="14 15" key="1">
    <citation type="submission" date="2019-04" db="EMBL/GenBank/DDBJ databases">
        <title>Friends and foes A comparative genomics study of 23 Aspergillus species from section Flavi.</title>
        <authorList>
            <consortium name="DOE Joint Genome Institute"/>
            <person name="Kjaerbolling I."/>
            <person name="Vesth T."/>
            <person name="Frisvad J.C."/>
            <person name="Nybo J.L."/>
            <person name="Theobald S."/>
            <person name="Kildgaard S."/>
            <person name="Isbrandt T."/>
            <person name="Kuo A."/>
            <person name="Sato A."/>
            <person name="Lyhne E.K."/>
            <person name="Kogle M.E."/>
            <person name="Wiebenga A."/>
            <person name="Kun R.S."/>
            <person name="Lubbers R.J."/>
            <person name="Makela M.R."/>
            <person name="Barry K."/>
            <person name="Chovatia M."/>
            <person name="Clum A."/>
            <person name="Daum C."/>
            <person name="Haridas S."/>
            <person name="He G."/>
            <person name="LaButti K."/>
            <person name="Lipzen A."/>
            <person name="Mondo S."/>
            <person name="Riley R."/>
            <person name="Salamov A."/>
            <person name="Simmons B.A."/>
            <person name="Magnuson J.K."/>
            <person name="Henrissat B."/>
            <person name="Mortensen U.H."/>
            <person name="Larsen T.O."/>
            <person name="Devries R.P."/>
            <person name="Grigoriev I.V."/>
            <person name="Machida M."/>
            <person name="Baker S.E."/>
            <person name="Andersen M.R."/>
        </authorList>
    </citation>
    <scope>NUCLEOTIDE SEQUENCE [LARGE SCALE GENOMIC DNA]</scope>
    <source>
        <strain evidence="14 15">CBS 117626</strain>
    </source>
</reference>
<dbReference type="GO" id="GO:0016887">
    <property type="term" value="F:ATP hydrolysis activity"/>
    <property type="evidence" value="ECO:0007669"/>
    <property type="project" value="UniProtKB-UniRule"/>
</dbReference>
<feature type="domain" description="UFSP1/2/DUB catalytic" evidence="13">
    <location>
        <begin position="237"/>
        <end position="457"/>
    </location>
</feature>
<feature type="region of interest" description="NMPbind" evidence="11">
    <location>
        <begin position="494"/>
        <end position="517"/>
    </location>
</feature>
<evidence type="ECO:0000256" key="6">
    <source>
        <dbReference type="ARBA" id="ARBA00022741"/>
    </source>
</evidence>
<keyword evidence="6 11" id="KW-0547">Nucleotide-binding</keyword>
<dbReference type="GO" id="GO:0005634">
    <property type="term" value="C:nucleus"/>
    <property type="evidence" value="ECO:0007669"/>
    <property type="project" value="UniProtKB-SubCell"/>
</dbReference>
<evidence type="ECO:0000256" key="4">
    <source>
        <dbReference type="ARBA" id="ARBA00022552"/>
    </source>
</evidence>
<dbReference type="InterPro" id="IPR027417">
    <property type="entry name" value="P-loop_NTPase"/>
</dbReference>
<evidence type="ECO:0000313" key="14">
    <source>
        <dbReference type="EMBL" id="KAE8159059.1"/>
    </source>
</evidence>
<comment type="subcellular location">
    <subcellularLocation>
        <location evidence="11">Cytoplasm</location>
    </subcellularLocation>
    <subcellularLocation>
        <location evidence="11">Nucleus</location>
    </subcellularLocation>
</comment>
<accession>A0A5N6UK93</accession>
<evidence type="ECO:0000256" key="3">
    <source>
        <dbReference type="ARBA" id="ARBA00022517"/>
    </source>
</evidence>
<dbReference type="Pfam" id="PF07910">
    <property type="entry name" value="Peptidase_C78"/>
    <property type="match status" value="1"/>
</dbReference>
<comment type="catalytic activity">
    <reaction evidence="11">
        <text>ATP + H2O = ADP + phosphate + H(+)</text>
        <dbReference type="Rhea" id="RHEA:13065"/>
        <dbReference type="ChEBI" id="CHEBI:15377"/>
        <dbReference type="ChEBI" id="CHEBI:15378"/>
        <dbReference type="ChEBI" id="CHEBI:30616"/>
        <dbReference type="ChEBI" id="CHEBI:43474"/>
        <dbReference type="ChEBI" id="CHEBI:456216"/>
    </reaction>
</comment>
<dbReference type="GO" id="GO:0042274">
    <property type="term" value="P:ribosomal small subunit biogenesis"/>
    <property type="evidence" value="ECO:0007669"/>
    <property type="project" value="UniProtKB-UniRule"/>
</dbReference>
<evidence type="ECO:0000256" key="8">
    <source>
        <dbReference type="ARBA" id="ARBA00022801"/>
    </source>
</evidence>
<dbReference type="AlphaFoldDB" id="A0A5N6UK93"/>
<proteinExistence type="inferred from homology"/>
<evidence type="ECO:0000256" key="2">
    <source>
        <dbReference type="ARBA" id="ARBA00022490"/>
    </source>
</evidence>
<evidence type="ECO:0000256" key="9">
    <source>
        <dbReference type="ARBA" id="ARBA00022840"/>
    </source>
</evidence>
<keyword evidence="7 11" id="KW-0418">Kinase</keyword>
<comment type="catalytic activity">
    <reaction evidence="1 11">
        <text>AMP + ATP = 2 ADP</text>
        <dbReference type="Rhea" id="RHEA:12973"/>
        <dbReference type="ChEBI" id="CHEBI:30616"/>
        <dbReference type="ChEBI" id="CHEBI:456215"/>
        <dbReference type="ChEBI" id="CHEBI:456216"/>
        <dbReference type="EC" id="2.7.4.3"/>
    </reaction>
</comment>
<dbReference type="EMBL" id="ML738682">
    <property type="protein sequence ID" value="KAE8159059.1"/>
    <property type="molecule type" value="Genomic_DNA"/>
</dbReference>
<feature type="binding site" evidence="11">
    <location>
        <position position="478"/>
    </location>
    <ligand>
        <name>ATP</name>
        <dbReference type="ChEBI" id="CHEBI:30616"/>
    </ligand>
</feature>
<comment type="similarity">
    <text evidence="11">Belongs to the adenylate kinase family. AK6 subfamily.</text>
</comment>
<name>A0A5N6UK93_ASPTM</name>
<dbReference type="HAMAP" id="MF_00039">
    <property type="entry name" value="Adenylate_kinase_AK6"/>
    <property type="match status" value="1"/>
</dbReference>
<dbReference type="GO" id="GO:0005737">
    <property type="term" value="C:cytoplasm"/>
    <property type="evidence" value="ECO:0007669"/>
    <property type="project" value="UniProtKB-SubCell"/>
</dbReference>
<feature type="binding site" evidence="11">
    <location>
        <position position="479"/>
    </location>
    <ligand>
        <name>ATP</name>
        <dbReference type="ChEBI" id="CHEBI:30616"/>
    </ligand>
</feature>
<keyword evidence="8" id="KW-0378">Hydrolase</keyword>
<dbReference type="Proteomes" id="UP000326950">
    <property type="component" value="Unassembled WGS sequence"/>
</dbReference>
<evidence type="ECO:0000256" key="5">
    <source>
        <dbReference type="ARBA" id="ARBA00022679"/>
    </source>
</evidence>
<feature type="binding site" evidence="11">
    <location>
        <position position="476"/>
    </location>
    <ligand>
        <name>ATP</name>
        <dbReference type="ChEBI" id="CHEBI:30616"/>
    </ligand>
</feature>
<dbReference type="Gene3D" id="3.40.50.300">
    <property type="entry name" value="P-loop containing nucleotide triphosphate hydrolases"/>
    <property type="match status" value="1"/>
</dbReference>
<evidence type="ECO:0000259" key="13">
    <source>
        <dbReference type="Pfam" id="PF07910"/>
    </source>
</evidence>
<dbReference type="InterPro" id="IPR012462">
    <property type="entry name" value="UFSP1/2_DUB_cat"/>
</dbReference>
<dbReference type="OrthoDB" id="288987at2759"/>
<dbReference type="GO" id="GO:0006364">
    <property type="term" value="P:rRNA processing"/>
    <property type="evidence" value="ECO:0007669"/>
    <property type="project" value="UniProtKB-KW"/>
</dbReference>
<dbReference type="EC" id="2.7.4.3" evidence="11"/>
<dbReference type="FunFam" id="3.40.50.300:FF:000372">
    <property type="entry name" value="Adenylate kinase isoenzyme 6 homolog"/>
    <property type="match status" value="1"/>
</dbReference>
<gene>
    <name evidence="14" type="ORF">BDV40DRAFT_291287</name>
</gene>
<feature type="compositionally biased region" description="Polar residues" evidence="12">
    <location>
        <begin position="105"/>
        <end position="120"/>
    </location>
</feature>
<feature type="binding site" evidence="11">
    <location>
        <position position="610"/>
    </location>
    <ligand>
        <name>ATP</name>
        <dbReference type="ChEBI" id="CHEBI:30616"/>
    </ligand>
</feature>
<feature type="binding site" evidence="11">
    <location>
        <position position="474"/>
    </location>
    <ligand>
        <name>ATP</name>
        <dbReference type="ChEBI" id="CHEBI:30616"/>
    </ligand>
</feature>